<gene>
    <name evidence="4" type="ORF">ACEWY4_023108</name>
</gene>
<reference evidence="4 5" key="1">
    <citation type="submission" date="2024-09" db="EMBL/GenBank/DDBJ databases">
        <title>A chromosome-level genome assembly of Gray's grenadier anchovy, Coilia grayii.</title>
        <authorList>
            <person name="Fu Z."/>
        </authorList>
    </citation>
    <scope>NUCLEOTIDE SEQUENCE [LARGE SCALE GENOMIC DNA]</scope>
    <source>
        <strain evidence="4">G4</strain>
        <tissue evidence="4">Muscle</tissue>
    </source>
</reference>
<feature type="domain" description="C-type lectin" evidence="3">
    <location>
        <begin position="32"/>
        <end position="126"/>
    </location>
</feature>
<dbReference type="InterPro" id="IPR016187">
    <property type="entry name" value="CTDL_fold"/>
</dbReference>
<evidence type="ECO:0000259" key="3">
    <source>
        <dbReference type="PROSITE" id="PS50041"/>
    </source>
</evidence>
<proteinExistence type="predicted"/>
<dbReference type="SMART" id="SM00034">
    <property type="entry name" value="CLECT"/>
    <property type="match status" value="2"/>
</dbReference>
<dbReference type="PANTHER" id="PTHR45784">
    <property type="entry name" value="C-TYPE LECTIN DOMAIN FAMILY 20 MEMBER A-RELATED"/>
    <property type="match status" value="1"/>
</dbReference>
<evidence type="ECO:0000313" key="5">
    <source>
        <dbReference type="Proteomes" id="UP001591681"/>
    </source>
</evidence>
<dbReference type="AlphaFoldDB" id="A0ABD1J4K7"/>
<dbReference type="EMBL" id="JBHFQA010000020">
    <property type="protein sequence ID" value="KAL2081255.1"/>
    <property type="molecule type" value="Genomic_DNA"/>
</dbReference>
<dbReference type="Gene3D" id="3.10.100.10">
    <property type="entry name" value="Mannose-Binding Protein A, subunit A"/>
    <property type="match status" value="2"/>
</dbReference>
<protein>
    <recommendedName>
        <fullName evidence="3">C-type lectin domain-containing protein</fullName>
    </recommendedName>
</protein>
<dbReference type="InterPro" id="IPR016186">
    <property type="entry name" value="C-type_lectin-like/link_sf"/>
</dbReference>
<accession>A0ABD1J4K7</accession>
<sequence length="251" mass="29332">MLLNYLIVLLCGQAIAQMYSRKDVLINESLRWSEAQSYCRQHYTDLSTYKSDWEQELLPEPAGPSQSWIGLHLVEESWQWIDGKKVTFKRWHLSEPNGNGNEKCAFIKNGFWFDVDCNRKMSFLCFNWTHKLILVREKKTWEDALIHCRSHHTDLASLPIRSQLLQAMQLSSEAQTPNVWTSLRFLAGDWLWVDMNPMEGGKYEGKELPQCPSQPLHCGVLSWETKTVTNKDCLEKLNFICYEKIGNREVQ</sequence>
<feature type="domain" description="C-type lectin" evidence="3">
    <location>
        <begin position="121"/>
        <end position="242"/>
    </location>
</feature>
<keyword evidence="2" id="KW-0732">Signal</keyword>
<dbReference type="PROSITE" id="PS00615">
    <property type="entry name" value="C_TYPE_LECTIN_1"/>
    <property type="match status" value="1"/>
</dbReference>
<dbReference type="PROSITE" id="PS50041">
    <property type="entry name" value="C_TYPE_LECTIN_2"/>
    <property type="match status" value="2"/>
</dbReference>
<feature type="signal peptide" evidence="2">
    <location>
        <begin position="1"/>
        <end position="16"/>
    </location>
</feature>
<evidence type="ECO:0000256" key="2">
    <source>
        <dbReference type="SAM" id="SignalP"/>
    </source>
</evidence>
<name>A0ABD1J4K7_9TELE</name>
<dbReference type="SUPFAM" id="SSF56436">
    <property type="entry name" value="C-type lectin-like"/>
    <property type="match status" value="2"/>
</dbReference>
<keyword evidence="5" id="KW-1185">Reference proteome</keyword>
<organism evidence="4 5">
    <name type="scientific">Coilia grayii</name>
    <name type="common">Gray's grenadier anchovy</name>
    <dbReference type="NCBI Taxonomy" id="363190"/>
    <lineage>
        <taxon>Eukaryota</taxon>
        <taxon>Metazoa</taxon>
        <taxon>Chordata</taxon>
        <taxon>Craniata</taxon>
        <taxon>Vertebrata</taxon>
        <taxon>Euteleostomi</taxon>
        <taxon>Actinopterygii</taxon>
        <taxon>Neopterygii</taxon>
        <taxon>Teleostei</taxon>
        <taxon>Clupei</taxon>
        <taxon>Clupeiformes</taxon>
        <taxon>Clupeoidei</taxon>
        <taxon>Engraulidae</taxon>
        <taxon>Coilinae</taxon>
        <taxon>Coilia</taxon>
    </lineage>
</organism>
<dbReference type="Proteomes" id="UP001591681">
    <property type="component" value="Unassembled WGS sequence"/>
</dbReference>
<dbReference type="InterPro" id="IPR001304">
    <property type="entry name" value="C-type_lectin-like"/>
</dbReference>
<dbReference type="Pfam" id="PF00059">
    <property type="entry name" value="Lectin_C"/>
    <property type="match status" value="2"/>
</dbReference>
<evidence type="ECO:0000313" key="4">
    <source>
        <dbReference type="EMBL" id="KAL2081255.1"/>
    </source>
</evidence>
<evidence type="ECO:0000256" key="1">
    <source>
        <dbReference type="ARBA" id="ARBA00023157"/>
    </source>
</evidence>
<dbReference type="PANTHER" id="PTHR45784:SF8">
    <property type="entry name" value="C-TYPE MANNOSE RECEPTOR 2-RELATED"/>
    <property type="match status" value="1"/>
</dbReference>
<feature type="chain" id="PRO_5044819214" description="C-type lectin domain-containing protein" evidence="2">
    <location>
        <begin position="17"/>
        <end position="251"/>
    </location>
</feature>
<comment type="caution">
    <text evidence="4">The sequence shown here is derived from an EMBL/GenBank/DDBJ whole genome shotgun (WGS) entry which is preliminary data.</text>
</comment>
<keyword evidence="1" id="KW-1015">Disulfide bond</keyword>
<dbReference type="InterPro" id="IPR018378">
    <property type="entry name" value="C-type_lectin_CS"/>
</dbReference>